<evidence type="ECO:0000313" key="4">
    <source>
        <dbReference type="Proteomes" id="UP001595896"/>
    </source>
</evidence>
<proteinExistence type="inferred from homology"/>
<dbReference type="Gene3D" id="2.60.300.12">
    <property type="entry name" value="HesB-like domain"/>
    <property type="match status" value="1"/>
</dbReference>
<dbReference type="Proteomes" id="UP001595896">
    <property type="component" value="Unassembled WGS sequence"/>
</dbReference>
<evidence type="ECO:0000313" key="3">
    <source>
        <dbReference type="EMBL" id="MFC4736626.1"/>
    </source>
</evidence>
<feature type="domain" description="Core" evidence="2">
    <location>
        <begin position="1"/>
        <end position="91"/>
    </location>
</feature>
<evidence type="ECO:0000256" key="1">
    <source>
        <dbReference type="ARBA" id="ARBA00006718"/>
    </source>
</evidence>
<keyword evidence="4" id="KW-1185">Reference proteome</keyword>
<dbReference type="InterPro" id="IPR000361">
    <property type="entry name" value="ATAP_core_dom"/>
</dbReference>
<organism evidence="3 4">
    <name type="scientific">Bacillus daqingensis</name>
    <dbReference type="NCBI Taxonomy" id="872396"/>
    <lineage>
        <taxon>Bacteria</taxon>
        <taxon>Bacillati</taxon>
        <taxon>Bacillota</taxon>
        <taxon>Bacilli</taxon>
        <taxon>Bacillales</taxon>
        <taxon>Bacillaceae</taxon>
        <taxon>Bacillus</taxon>
    </lineage>
</organism>
<dbReference type="InterPro" id="IPR008326">
    <property type="entry name" value="PdhI-like"/>
</dbReference>
<comment type="caution">
    <text evidence="3">The sequence shown here is derived from an EMBL/GenBank/DDBJ whole genome shotgun (WGS) entry which is preliminary data.</text>
</comment>
<dbReference type="Pfam" id="PF01521">
    <property type="entry name" value="Fe-S_biosyn"/>
    <property type="match status" value="1"/>
</dbReference>
<dbReference type="PIRSF" id="PIRSF034852">
    <property type="entry name" value="UCP034852"/>
    <property type="match status" value="1"/>
</dbReference>
<dbReference type="InterPro" id="IPR035903">
    <property type="entry name" value="HesB-like_dom_sf"/>
</dbReference>
<dbReference type="EMBL" id="JBHSGK010000007">
    <property type="protein sequence ID" value="MFC4736626.1"/>
    <property type="molecule type" value="Genomic_DNA"/>
</dbReference>
<reference evidence="4" key="1">
    <citation type="journal article" date="2019" name="Int. J. Syst. Evol. Microbiol.">
        <title>The Global Catalogue of Microorganisms (GCM) 10K type strain sequencing project: providing services to taxonomists for standard genome sequencing and annotation.</title>
        <authorList>
            <consortium name="The Broad Institute Genomics Platform"/>
            <consortium name="The Broad Institute Genome Sequencing Center for Infectious Disease"/>
            <person name="Wu L."/>
            <person name="Ma J."/>
        </authorList>
    </citation>
    <scope>NUCLEOTIDE SEQUENCE [LARGE SCALE GENOMIC DNA]</scope>
    <source>
        <strain evidence="4">JCM 12165</strain>
    </source>
</reference>
<dbReference type="SUPFAM" id="SSF89360">
    <property type="entry name" value="HesB-like domain"/>
    <property type="match status" value="1"/>
</dbReference>
<dbReference type="RefSeq" id="WP_377909263.1">
    <property type="nucleotide sequence ID" value="NZ_JBHSGK010000007.1"/>
</dbReference>
<comment type="similarity">
    <text evidence="1">Belongs to the HesB/IscA family.</text>
</comment>
<gene>
    <name evidence="3" type="ORF">ACFO4L_08540</name>
</gene>
<evidence type="ECO:0000259" key="2">
    <source>
        <dbReference type="Pfam" id="PF01521"/>
    </source>
</evidence>
<protein>
    <submittedName>
        <fullName evidence="3">HesB/YadR/YfhF family protein</fullName>
    </submittedName>
</protein>
<accession>A0ABV9NUQ2</accession>
<sequence length="102" mass="11789">MNLEITDEALKWFKNEVEADEGDTIKFFAKYGGESPIQSGFSIGFALHETPESAGVKKEKDGITFFVEEKDLWYFDGYDLTVEFDEEKQEIHYNYHEGSESD</sequence>
<name>A0ABV9NUQ2_9BACI</name>